<dbReference type="OrthoDB" id="444255at2759"/>
<organism evidence="6 7">
    <name type="scientific">Meloidogyne enterolobii</name>
    <name type="common">Root-knot nematode worm</name>
    <name type="synonym">Meloidogyne mayaguensis</name>
    <dbReference type="NCBI Taxonomy" id="390850"/>
    <lineage>
        <taxon>Eukaryota</taxon>
        <taxon>Metazoa</taxon>
        <taxon>Ecdysozoa</taxon>
        <taxon>Nematoda</taxon>
        <taxon>Chromadorea</taxon>
        <taxon>Rhabditida</taxon>
        <taxon>Tylenchina</taxon>
        <taxon>Tylenchomorpha</taxon>
        <taxon>Tylenchoidea</taxon>
        <taxon>Meloidogynidae</taxon>
        <taxon>Meloidogyninae</taxon>
        <taxon>Meloidogyne</taxon>
    </lineage>
</organism>
<evidence type="ECO:0000256" key="1">
    <source>
        <dbReference type="ARBA" id="ARBA00004167"/>
    </source>
</evidence>
<keyword evidence="4" id="KW-0472">Membrane</keyword>
<comment type="caution">
    <text evidence="6">The sequence shown here is derived from an EMBL/GenBank/DDBJ whole genome shotgun (WGS) entry which is preliminary data.</text>
</comment>
<dbReference type="InterPro" id="IPR009644">
    <property type="entry name" value="FKTN/MNN4/W02B3.4-1"/>
</dbReference>
<keyword evidence="3" id="KW-1133">Transmembrane helix</keyword>
<dbReference type="InterPro" id="IPR057641">
    <property type="entry name" value="W02B3_4_N"/>
</dbReference>
<evidence type="ECO:0000259" key="5">
    <source>
        <dbReference type="Pfam" id="PF24413"/>
    </source>
</evidence>
<evidence type="ECO:0000256" key="3">
    <source>
        <dbReference type="ARBA" id="ARBA00022989"/>
    </source>
</evidence>
<evidence type="ECO:0000313" key="6">
    <source>
        <dbReference type="EMBL" id="CAD2192823.1"/>
    </source>
</evidence>
<evidence type="ECO:0000256" key="2">
    <source>
        <dbReference type="ARBA" id="ARBA00022692"/>
    </source>
</evidence>
<protein>
    <recommendedName>
        <fullName evidence="5">W02B3.4-like N-terminal domain-containing protein</fullName>
    </recommendedName>
</protein>
<dbReference type="Proteomes" id="UP000580250">
    <property type="component" value="Unassembled WGS sequence"/>
</dbReference>
<evidence type="ECO:0000256" key="4">
    <source>
        <dbReference type="ARBA" id="ARBA00023136"/>
    </source>
</evidence>
<reference evidence="6 7" key="1">
    <citation type="submission" date="2020-08" db="EMBL/GenBank/DDBJ databases">
        <authorList>
            <person name="Koutsovoulos G."/>
            <person name="Danchin GJ E."/>
        </authorList>
    </citation>
    <scope>NUCLEOTIDE SEQUENCE [LARGE SCALE GENOMIC DNA]</scope>
</reference>
<dbReference type="Pfam" id="PF24413">
    <property type="entry name" value="W02B3_4_N"/>
    <property type="match status" value="1"/>
</dbReference>
<dbReference type="EMBL" id="CAJEWN010000980">
    <property type="protein sequence ID" value="CAD2192823.1"/>
    <property type="molecule type" value="Genomic_DNA"/>
</dbReference>
<dbReference type="PANTHER" id="PTHR15407">
    <property type="entry name" value="FUKUTIN-RELATED"/>
    <property type="match status" value="1"/>
</dbReference>
<proteinExistence type="predicted"/>
<feature type="domain" description="W02B3.4-like N-terminal" evidence="5">
    <location>
        <begin position="30"/>
        <end position="130"/>
    </location>
</feature>
<dbReference type="AlphaFoldDB" id="A0A6V7X0S8"/>
<dbReference type="PANTHER" id="PTHR15407:SF28">
    <property type="entry name" value="RIBITOL-5-PHOSPHATE TRANSFERASE FKTN"/>
    <property type="match status" value="1"/>
</dbReference>
<keyword evidence="2" id="KW-0812">Transmembrane</keyword>
<comment type="subcellular location">
    <subcellularLocation>
        <location evidence="1">Membrane</location>
        <topology evidence="1">Single-pass membrane protein</topology>
    </subcellularLocation>
</comment>
<sequence>MYVSYVCNRQPKIWRKLVILTKANSLKFPRPLIVDFNCLENQNNGKNCTYPVSVAIPDGYPQISNEFIEIKFILDISESRDFWLFKNVNNSTDLIATRGFNRSQSNIKNVEMPADWKAFKKDWKNGKYLECTPLLERPKYTRRAIPIKFLDRLVEFSNLLEKHNATAFLMGGTLLGWARECSLIPHTTDTDVGIFRDDHSDSLLREILTSKIFEIHWVLGRLKNSFELSVYVDGNKIDLFYLYKTTNSTENASIGGMRHLIKQRLRWNYPKLSGEICAAEMHGRLFHVLCDYYKIVESDYGKEEWKKDHHTSNFAWDKSNKNKESMEIYTEAEWPNVYLYVGNKNDRFDF</sequence>
<name>A0A6V7X0S8_MELEN</name>
<evidence type="ECO:0000313" key="7">
    <source>
        <dbReference type="Proteomes" id="UP000580250"/>
    </source>
</evidence>
<gene>
    <name evidence="6" type="ORF">MENT_LOCUS45740</name>
</gene>
<accession>A0A6V7X0S8</accession>
<dbReference type="GO" id="GO:0016020">
    <property type="term" value="C:membrane"/>
    <property type="evidence" value="ECO:0007669"/>
    <property type="project" value="UniProtKB-SubCell"/>
</dbReference>